<dbReference type="EMBL" id="CM042883">
    <property type="protein sequence ID" value="KAI4378396.1"/>
    <property type="molecule type" value="Genomic_DNA"/>
</dbReference>
<gene>
    <name evidence="1" type="ORF">MLD38_015879</name>
</gene>
<reference evidence="2" key="1">
    <citation type="journal article" date="2023" name="Front. Plant Sci.">
        <title>Chromosomal-level genome assembly of Melastoma candidum provides insights into trichome evolution.</title>
        <authorList>
            <person name="Zhong Y."/>
            <person name="Wu W."/>
            <person name="Sun C."/>
            <person name="Zou P."/>
            <person name="Liu Y."/>
            <person name="Dai S."/>
            <person name="Zhou R."/>
        </authorList>
    </citation>
    <scope>NUCLEOTIDE SEQUENCE [LARGE SCALE GENOMIC DNA]</scope>
</reference>
<keyword evidence="2" id="KW-1185">Reference proteome</keyword>
<protein>
    <submittedName>
        <fullName evidence="1">Uncharacterized protein</fullName>
    </submittedName>
</protein>
<name>A0ACB9RKN8_9MYRT</name>
<organism evidence="1 2">
    <name type="scientific">Melastoma candidum</name>
    <dbReference type="NCBI Taxonomy" id="119954"/>
    <lineage>
        <taxon>Eukaryota</taxon>
        <taxon>Viridiplantae</taxon>
        <taxon>Streptophyta</taxon>
        <taxon>Embryophyta</taxon>
        <taxon>Tracheophyta</taxon>
        <taxon>Spermatophyta</taxon>
        <taxon>Magnoliopsida</taxon>
        <taxon>eudicotyledons</taxon>
        <taxon>Gunneridae</taxon>
        <taxon>Pentapetalae</taxon>
        <taxon>rosids</taxon>
        <taxon>malvids</taxon>
        <taxon>Myrtales</taxon>
        <taxon>Melastomataceae</taxon>
        <taxon>Melastomatoideae</taxon>
        <taxon>Melastomateae</taxon>
        <taxon>Melastoma</taxon>
    </lineage>
</organism>
<sequence>MTIEAGFANGRRKPGTAGFGPRKRMRTLPVLQRLFDACRDAFGNPARGTVPSPADVKRICRILDVVEAEDFWLTRDQPFFSPTTSGTAAGDGSTGRVKCATIYSCCNFSLSLFFIPAGGVIPLHNHPGMTVFSKLLVGSLHIKSYDWASDHPDQSPLITAAESPRWRLARLKSNSIFTSPCKTSVLYPTTGGNIHEFLAVTPCAVLDVMGPPYSMADGRDCSYYRDYAYADGLSRQPHLAYKDLRGIDVEGEEYGWLEEIEMEDPPIDGIEYMGPQITLH</sequence>
<evidence type="ECO:0000313" key="2">
    <source>
        <dbReference type="Proteomes" id="UP001057402"/>
    </source>
</evidence>
<evidence type="ECO:0000313" key="1">
    <source>
        <dbReference type="EMBL" id="KAI4378396.1"/>
    </source>
</evidence>
<accession>A0ACB9RKN8</accession>
<proteinExistence type="predicted"/>
<dbReference type="Proteomes" id="UP001057402">
    <property type="component" value="Chromosome 4"/>
</dbReference>
<comment type="caution">
    <text evidence="1">The sequence shown here is derived from an EMBL/GenBank/DDBJ whole genome shotgun (WGS) entry which is preliminary data.</text>
</comment>